<organism evidence="2">
    <name type="scientific">Tanacetum cinerariifolium</name>
    <name type="common">Dalmatian daisy</name>
    <name type="synonym">Chrysanthemum cinerariifolium</name>
    <dbReference type="NCBI Taxonomy" id="118510"/>
    <lineage>
        <taxon>Eukaryota</taxon>
        <taxon>Viridiplantae</taxon>
        <taxon>Streptophyta</taxon>
        <taxon>Embryophyta</taxon>
        <taxon>Tracheophyta</taxon>
        <taxon>Spermatophyta</taxon>
        <taxon>Magnoliopsida</taxon>
        <taxon>eudicotyledons</taxon>
        <taxon>Gunneridae</taxon>
        <taxon>Pentapetalae</taxon>
        <taxon>asterids</taxon>
        <taxon>campanulids</taxon>
        <taxon>Asterales</taxon>
        <taxon>Asteraceae</taxon>
        <taxon>Asteroideae</taxon>
        <taxon>Anthemideae</taxon>
        <taxon>Anthemidinae</taxon>
        <taxon>Tanacetum</taxon>
    </lineage>
</organism>
<name>A0A699QR42_TANCI</name>
<feature type="non-terminal residue" evidence="2">
    <location>
        <position position="140"/>
    </location>
</feature>
<accession>A0A699QR42</accession>
<comment type="caution">
    <text evidence="2">The sequence shown here is derived from an EMBL/GenBank/DDBJ whole genome shotgun (WGS) entry which is preliminary data.</text>
</comment>
<proteinExistence type="predicted"/>
<feature type="region of interest" description="Disordered" evidence="1">
    <location>
        <begin position="1"/>
        <end position="57"/>
    </location>
</feature>
<protein>
    <submittedName>
        <fullName evidence="2">Uncharacterized protein</fullName>
    </submittedName>
</protein>
<reference evidence="2" key="1">
    <citation type="journal article" date="2019" name="Sci. Rep.">
        <title>Draft genome of Tanacetum cinerariifolium, the natural source of mosquito coil.</title>
        <authorList>
            <person name="Yamashiro T."/>
            <person name="Shiraishi A."/>
            <person name="Satake H."/>
            <person name="Nakayama K."/>
        </authorList>
    </citation>
    <scope>NUCLEOTIDE SEQUENCE</scope>
</reference>
<gene>
    <name evidence="2" type="ORF">Tci_846338</name>
</gene>
<dbReference type="PANTHER" id="PTHR33144:SF55">
    <property type="entry name" value="CHROMATIN REMODELER BROMODOMAIN FAMILY"/>
    <property type="match status" value="1"/>
</dbReference>
<dbReference type="EMBL" id="BKCJ011046949">
    <property type="protein sequence ID" value="GFC74368.1"/>
    <property type="molecule type" value="Genomic_DNA"/>
</dbReference>
<evidence type="ECO:0000313" key="2">
    <source>
        <dbReference type="EMBL" id="GFC74368.1"/>
    </source>
</evidence>
<evidence type="ECO:0000256" key="1">
    <source>
        <dbReference type="SAM" id="MobiDB-lite"/>
    </source>
</evidence>
<feature type="compositionally biased region" description="Polar residues" evidence="1">
    <location>
        <begin position="24"/>
        <end position="36"/>
    </location>
</feature>
<dbReference type="PANTHER" id="PTHR33144">
    <property type="entry name" value="OS10G0409366 PROTEIN-RELATED"/>
    <property type="match status" value="1"/>
</dbReference>
<dbReference type="AlphaFoldDB" id="A0A699QR42"/>
<sequence>MEKEFTPIGKHAGHPGQLAEKQFTPINMQSSSQPETSSDEDEPYIDSTIVKKKSQGERRTHCRKIIKTARRIEIMTNELGQPVGPEASKLVTFLGITARDGNLAPLIYPSWIKMPEEYKENMWQKVLTTFDIDPSCRSWV</sequence>